<dbReference type="Gene3D" id="2.70.70.10">
    <property type="entry name" value="Glucose Permease (Domain IIA)"/>
    <property type="match status" value="1"/>
</dbReference>
<gene>
    <name evidence="2" type="ORF">A2909_01545</name>
</gene>
<evidence type="ECO:0000313" key="2">
    <source>
        <dbReference type="EMBL" id="OHA14897.1"/>
    </source>
</evidence>
<accession>A0A1G2LTG2</accession>
<dbReference type="InterPro" id="IPR050570">
    <property type="entry name" value="Cell_wall_metabolism_enzyme"/>
</dbReference>
<sequence length="224" mass="24408">MNRSSSKKCFVFKIVIIIFAVFFAARPSYVINAESPEIPAAKPISSISSTLTDDEINGFLFRIDEDIKKDVLALDSEYVERLPIPILFGISVGDFTDNWGEARPGGRAHEGVDIIASRGELVVSPTDAVITKIGYDKQGGNFVISANPGGEQFYFAHLDRVAENLSVGSILKTGGLIGYVGDTGNARGKSSHLHFGIYRKRVAYNPFPRLSSEFSTEEKIGALE</sequence>
<dbReference type="PANTHER" id="PTHR21666:SF268">
    <property type="entry name" value="PEPTIDASE M23 DOMAIN-CONTAINING PROTEIN"/>
    <property type="match status" value="1"/>
</dbReference>
<dbReference type="GO" id="GO:0004222">
    <property type="term" value="F:metalloendopeptidase activity"/>
    <property type="evidence" value="ECO:0007669"/>
    <property type="project" value="TreeGrafter"/>
</dbReference>
<dbReference type="EMBL" id="MHQZ01000002">
    <property type="protein sequence ID" value="OHA14897.1"/>
    <property type="molecule type" value="Genomic_DNA"/>
</dbReference>
<dbReference type="InterPro" id="IPR016047">
    <property type="entry name" value="M23ase_b-sheet_dom"/>
</dbReference>
<evidence type="ECO:0000313" key="3">
    <source>
        <dbReference type="Proteomes" id="UP000178302"/>
    </source>
</evidence>
<comment type="caution">
    <text evidence="2">The sequence shown here is derived from an EMBL/GenBank/DDBJ whole genome shotgun (WGS) entry which is preliminary data.</text>
</comment>
<dbReference type="AlphaFoldDB" id="A0A1G2LTG2"/>
<feature type="domain" description="M23ase beta-sheet core" evidence="1">
    <location>
        <begin position="108"/>
        <end position="206"/>
    </location>
</feature>
<dbReference type="SUPFAM" id="SSF51261">
    <property type="entry name" value="Duplicated hybrid motif"/>
    <property type="match status" value="1"/>
</dbReference>
<dbReference type="Pfam" id="PF01551">
    <property type="entry name" value="Peptidase_M23"/>
    <property type="match status" value="1"/>
</dbReference>
<protein>
    <recommendedName>
        <fullName evidence="1">M23ase beta-sheet core domain-containing protein</fullName>
    </recommendedName>
</protein>
<feature type="non-terminal residue" evidence="2">
    <location>
        <position position="224"/>
    </location>
</feature>
<dbReference type="InterPro" id="IPR011055">
    <property type="entry name" value="Dup_hybrid_motif"/>
</dbReference>
<organism evidence="2 3">
    <name type="scientific">Candidatus Tagabacteria bacterium RIFCSPLOWO2_01_FULL_39_11</name>
    <dbReference type="NCBI Taxonomy" id="1802295"/>
    <lineage>
        <taxon>Bacteria</taxon>
        <taxon>Candidatus Tagaibacteriota</taxon>
    </lineage>
</organism>
<dbReference type="PANTHER" id="PTHR21666">
    <property type="entry name" value="PEPTIDASE-RELATED"/>
    <property type="match status" value="1"/>
</dbReference>
<proteinExistence type="predicted"/>
<name>A0A1G2LTG2_9BACT</name>
<dbReference type="Proteomes" id="UP000178302">
    <property type="component" value="Unassembled WGS sequence"/>
</dbReference>
<dbReference type="CDD" id="cd12797">
    <property type="entry name" value="M23_peptidase"/>
    <property type="match status" value="1"/>
</dbReference>
<evidence type="ECO:0000259" key="1">
    <source>
        <dbReference type="Pfam" id="PF01551"/>
    </source>
</evidence>
<reference evidence="2 3" key="1">
    <citation type="journal article" date="2016" name="Nat. Commun.">
        <title>Thousands of microbial genomes shed light on interconnected biogeochemical processes in an aquifer system.</title>
        <authorList>
            <person name="Anantharaman K."/>
            <person name="Brown C.T."/>
            <person name="Hug L.A."/>
            <person name="Sharon I."/>
            <person name="Castelle C.J."/>
            <person name="Probst A.J."/>
            <person name="Thomas B.C."/>
            <person name="Singh A."/>
            <person name="Wilkins M.J."/>
            <person name="Karaoz U."/>
            <person name="Brodie E.L."/>
            <person name="Williams K.H."/>
            <person name="Hubbard S.S."/>
            <person name="Banfield J.F."/>
        </authorList>
    </citation>
    <scope>NUCLEOTIDE SEQUENCE [LARGE SCALE GENOMIC DNA]</scope>
</reference>